<dbReference type="EMBL" id="AP025943">
    <property type="protein sequence ID" value="BDL43226.1"/>
    <property type="molecule type" value="Genomic_DNA"/>
</dbReference>
<organism evidence="1 2">
    <name type="scientific">Akkermansia biwaensis</name>
    <dbReference type="NCBI Taxonomy" id="2946555"/>
    <lineage>
        <taxon>Bacteria</taxon>
        <taxon>Pseudomonadati</taxon>
        <taxon>Verrucomicrobiota</taxon>
        <taxon>Verrucomicrobiia</taxon>
        <taxon>Verrucomicrobiales</taxon>
        <taxon>Akkermansiaceae</taxon>
        <taxon>Akkermansia</taxon>
    </lineage>
</organism>
<evidence type="ECO:0000313" key="1">
    <source>
        <dbReference type="EMBL" id="BDL43226.1"/>
    </source>
</evidence>
<sequence>MNFHFIPFFIVMKPIKFLLVLVALFFGLGSCIAAGDAELPGKWTTFGKGEERERFARCFIISYPSSFTIDPASGISFSLDIGRDVRIPEGNLHTLVLHDEKKSLEVRASTYGFITEDFYVPRGFETPREVILTDFFRNALLTKIIRTKHYDLFCSKTDKEVFALYLYRKEGWDVSYQTLRFLFRNGTTFEDHEEIVKKIMEGFIPCFARSD</sequence>
<protein>
    <submittedName>
        <fullName evidence="1">Uncharacterized protein</fullName>
    </submittedName>
</protein>
<name>A0ABM7ZEW9_9BACT</name>
<reference evidence="1" key="1">
    <citation type="submission" date="2022-06" db="EMBL/GenBank/DDBJ databases">
        <title>Akkermansia biwalacus sp. nov., an anaerobic mucin-degrading bacterium isolated from human intestine.</title>
        <authorList>
            <person name="Kobayashi Y."/>
            <person name="Inoue S."/>
            <person name="Kawahara T."/>
            <person name="Kohda N."/>
        </authorList>
    </citation>
    <scope>NUCLEOTIDE SEQUENCE</scope>
    <source>
        <strain evidence="1">WON2089</strain>
    </source>
</reference>
<gene>
    <name evidence="1" type="ORF">Abiwalacus_08000</name>
</gene>
<keyword evidence="2" id="KW-1185">Reference proteome</keyword>
<accession>A0ABM7ZEW9</accession>
<dbReference type="Proteomes" id="UP001062263">
    <property type="component" value="Chromosome"/>
</dbReference>
<proteinExistence type="predicted"/>
<evidence type="ECO:0000313" key="2">
    <source>
        <dbReference type="Proteomes" id="UP001062263"/>
    </source>
</evidence>